<protein>
    <submittedName>
        <fullName evidence="2">PhnB protein</fullName>
    </submittedName>
</protein>
<organism evidence="2 3">
    <name type="scientific">Amycolatopsis tolypomycina</name>
    <dbReference type="NCBI Taxonomy" id="208445"/>
    <lineage>
        <taxon>Bacteria</taxon>
        <taxon>Bacillati</taxon>
        <taxon>Actinomycetota</taxon>
        <taxon>Actinomycetes</taxon>
        <taxon>Pseudonocardiales</taxon>
        <taxon>Pseudonocardiaceae</taxon>
        <taxon>Amycolatopsis</taxon>
    </lineage>
</organism>
<dbReference type="OrthoDB" id="9795306at2"/>
<dbReference type="InterPro" id="IPR028973">
    <property type="entry name" value="PhnB-like"/>
</dbReference>
<dbReference type="PANTHER" id="PTHR33990">
    <property type="entry name" value="PROTEIN YJDN-RELATED"/>
    <property type="match status" value="1"/>
</dbReference>
<feature type="domain" description="Glyoxalase/fosfomycin resistance/dioxygenase" evidence="1">
    <location>
        <begin position="11"/>
        <end position="143"/>
    </location>
</feature>
<dbReference type="EMBL" id="FNSO01000004">
    <property type="protein sequence ID" value="SEC45586.1"/>
    <property type="molecule type" value="Genomic_DNA"/>
</dbReference>
<dbReference type="AlphaFoldDB" id="A0A1H4SMW1"/>
<gene>
    <name evidence="2" type="ORF">SAMN04489727_3817</name>
</gene>
<evidence type="ECO:0000313" key="3">
    <source>
        <dbReference type="Proteomes" id="UP000199622"/>
    </source>
</evidence>
<dbReference type="SUPFAM" id="SSF54593">
    <property type="entry name" value="Glyoxalase/Bleomycin resistance protein/Dihydroxybiphenyl dioxygenase"/>
    <property type="match status" value="1"/>
</dbReference>
<dbReference type="InterPro" id="IPR029068">
    <property type="entry name" value="Glyas_Bleomycin-R_OHBP_Dase"/>
</dbReference>
<dbReference type="CDD" id="cd06588">
    <property type="entry name" value="PhnB_like"/>
    <property type="match status" value="1"/>
</dbReference>
<proteinExistence type="predicted"/>
<evidence type="ECO:0000259" key="1">
    <source>
        <dbReference type="Pfam" id="PF00903"/>
    </source>
</evidence>
<name>A0A1H4SMW1_9PSEU</name>
<dbReference type="STRING" id="208445.SAMN04489727_3817"/>
<evidence type="ECO:0000313" key="2">
    <source>
        <dbReference type="EMBL" id="SEC45586.1"/>
    </source>
</evidence>
<dbReference type="Proteomes" id="UP000199622">
    <property type="component" value="Unassembled WGS sequence"/>
</dbReference>
<dbReference type="Gene3D" id="3.10.180.10">
    <property type="entry name" value="2,3-Dihydroxybiphenyl 1,2-Dioxygenase, domain 1"/>
    <property type="match status" value="1"/>
</dbReference>
<keyword evidence="3" id="KW-1185">Reference proteome</keyword>
<reference evidence="3" key="1">
    <citation type="submission" date="2016-10" db="EMBL/GenBank/DDBJ databases">
        <authorList>
            <person name="Varghese N."/>
            <person name="Submissions S."/>
        </authorList>
    </citation>
    <scope>NUCLEOTIDE SEQUENCE [LARGE SCALE GENOMIC DNA]</scope>
    <source>
        <strain evidence="3">DSM 44544</strain>
    </source>
</reference>
<dbReference type="PANTHER" id="PTHR33990:SF1">
    <property type="entry name" value="PROTEIN YJDN"/>
    <property type="match status" value="1"/>
</dbReference>
<dbReference type="Pfam" id="PF00903">
    <property type="entry name" value="Glyoxalase"/>
    <property type="match status" value="1"/>
</dbReference>
<dbReference type="RefSeq" id="WP_091309136.1">
    <property type="nucleotide sequence ID" value="NZ_FNSO01000004.1"/>
</dbReference>
<sequence length="158" mass="16377">MSLTAAAHLNFTGQARAALEFYASVFGGRATIVTYGDFGMPAGLPDAGKVVFGQVTADNGFVVMAYDVPGTSGPAPAAPTTRRENGTTITEERFFLSVRGTTVEDVSPVWKGLADGGTVIEEFGPVPWAPAFGMVTDRFGVTWIIDVPAGTSSGTHSG</sequence>
<dbReference type="InterPro" id="IPR004360">
    <property type="entry name" value="Glyas_Fos-R_dOase_dom"/>
</dbReference>
<accession>A0A1H4SMW1</accession>